<proteinExistence type="predicted"/>
<evidence type="ECO:0000313" key="2">
    <source>
        <dbReference type="Proteomes" id="UP001190700"/>
    </source>
</evidence>
<dbReference type="AlphaFoldDB" id="A0AAE0FRK5"/>
<comment type="caution">
    <text evidence="1">The sequence shown here is derived from an EMBL/GenBank/DDBJ whole genome shotgun (WGS) entry which is preliminary data.</text>
</comment>
<organism evidence="1 2">
    <name type="scientific">Cymbomonas tetramitiformis</name>
    <dbReference type="NCBI Taxonomy" id="36881"/>
    <lineage>
        <taxon>Eukaryota</taxon>
        <taxon>Viridiplantae</taxon>
        <taxon>Chlorophyta</taxon>
        <taxon>Pyramimonadophyceae</taxon>
        <taxon>Pyramimonadales</taxon>
        <taxon>Pyramimonadaceae</taxon>
        <taxon>Cymbomonas</taxon>
    </lineage>
</organism>
<name>A0AAE0FRK5_9CHLO</name>
<dbReference type="Proteomes" id="UP001190700">
    <property type="component" value="Unassembled WGS sequence"/>
</dbReference>
<dbReference type="EMBL" id="LGRX02014452">
    <property type="protein sequence ID" value="KAK3264594.1"/>
    <property type="molecule type" value="Genomic_DNA"/>
</dbReference>
<protein>
    <submittedName>
        <fullName evidence="1">Uncharacterized protein</fullName>
    </submittedName>
</protein>
<evidence type="ECO:0000313" key="1">
    <source>
        <dbReference type="EMBL" id="KAK3264594.1"/>
    </source>
</evidence>
<sequence>MAIKTHIRDKAPSCKGHGDRTANVFATLFDELEELFLLENSAVSSLFGLTTDVAAAVRYVRFCFKR</sequence>
<reference evidence="1 2" key="1">
    <citation type="journal article" date="2015" name="Genome Biol. Evol.">
        <title>Comparative Genomics of a Bacterivorous Green Alga Reveals Evolutionary Causalities and Consequences of Phago-Mixotrophic Mode of Nutrition.</title>
        <authorList>
            <person name="Burns J.A."/>
            <person name="Paasch A."/>
            <person name="Narechania A."/>
            <person name="Kim E."/>
        </authorList>
    </citation>
    <scope>NUCLEOTIDE SEQUENCE [LARGE SCALE GENOMIC DNA]</scope>
    <source>
        <strain evidence="1 2">PLY_AMNH</strain>
    </source>
</reference>
<gene>
    <name evidence="1" type="ORF">CYMTET_26679</name>
</gene>
<keyword evidence="2" id="KW-1185">Reference proteome</keyword>
<accession>A0AAE0FRK5</accession>